<dbReference type="PANTHER" id="PTHR39942:SF1">
    <property type="entry name" value="BCDNA.LD26519-RELATED"/>
    <property type="match status" value="1"/>
</dbReference>
<feature type="domain" description="ZAD" evidence="3">
    <location>
        <begin position="12"/>
        <end position="87"/>
    </location>
</feature>
<dbReference type="EMBL" id="UFQT01000609">
    <property type="protein sequence ID" value="SSX25696.1"/>
    <property type="molecule type" value="Genomic_DNA"/>
</dbReference>
<dbReference type="VEuPathDB" id="VectorBase:CSON012668"/>
<keyword evidence="1" id="KW-0479">Metal-binding</keyword>
<feature type="binding site" evidence="1">
    <location>
        <position position="17"/>
    </location>
    <ligand>
        <name>Zn(2+)</name>
        <dbReference type="ChEBI" id="CHEBI:29105"/>
    </ligand>
</feature>
<feature type="binding site" evidence="1">
    <location>
        <position position="14"/>
    </location>
    <ligand>
        <name>Zn(2+)</name>
        <dbReference type="ChEBI" id="CHEBI:29105"/>
    </ligand>
</feature>
<reference evidence="4" key="1">
    <citation type="submission" date="2018-04" db="EMBL/GenBank/DDBJ databases">
        <authorList>
            <person name="Go L.Y."/>
            <person name="Mitchell J.A."/>
        </authorList>
    </citation>
    <scope>NUCLEOTIDE SEQUENCE</scope>
    <source>
        <tissue evidence="4">Whole organism</tissue>
    </source>
</reference>
<dbReference type="SMART" id="SM00868">
    <property type="entry name" value="zf-AD"/>
    <property type="match status" value="1"/>
</dbReference>
<name>A0A336M609_CULSO</name>
<sequence length="174" mass="18783">MGSLEQAQITGFLCRLCSKMHRTVIHIYGAEGTKHKLEQKINNYLPVTVTPTDLLPKTICKQCMSRVEQHHKLMETIAANHIKFQKLQNASQSTRSSIMTRRRNALLSSSSSTSSTSSINSAGTSNSSNVGTNTESMDVAVGSDTASIPDDQSSTTSSTTNNESAITDGESLIE</sequence>
<reference evidence="5" key="2">
    <citation type="submission" date="2018-07" db="EMBL/GenBank/DDBJ databases">
        <authorList>
            <person name="Quirk P.G."/>
            <person name="Krulwich T.A."/>
        </authorList>
    </citation>
    <scope>NUCLEOTIDE SEQUENCE</scope>
</reference>
<feature type="compositionally biased region" description="Low complexity" evidence="2">
    <location>
        <begin position="108"/>
        <end position="129"/>
    </location>
</feature>
<gene>
    <name evidence="5" type="primary">CSON012668</name>
</gene>
<evidence type="ECO:0000259" key="3">
    <source>
        <dbReference type="PROSITE" id="PS51915"/>
    </source>
</evidence>
<dbReference type="AlphaFoldDB" id="A0A336M609"/>
<dbReference type="PANTHER" id="PTHR39942">
    <property type="entry name" value="BCDNA.LD26519-RELATED"/>
    <property type="match status" value="1"/>
</dbReference>
<feature type="compositionally biased region" description="Polar residues" evidence="2">
    <location>
        <begin position="89"/>
        <end position="99"/>
    </location>
</feature>
<keyword evidence="1" id="KW-0863">Zinc-finger</keyword>
<evidence type="ECO:0000313" key="4">
    <source>
        <dbReference type="EMBL" id="SSX05335.1"/>
    </source>
</evidence>
<feature type="region of interest" description="Disordered" evidence="2">
    <location>
        <begin position="89"/>
        <end position="174"/>
    </location>
</feature>
<dbReference type="PROSITE" id="PS51915">
    <property type="entry name" value="ZAD"/>
    <property type="match status" value="1"/>
</dbReference>
<dbReference type="SUPFAM" id="SSF57716">
    <property type="entry name" value="Glucocorticoid receptor-like (DNA-binding domain)"/>
    <property type="match status" value="1"/>
</dbReference>
<feature type="binding site" evidence="1">
    <location>
        <position position="60"/>
    </location>
    <ligand>
        <name>Zn(2+)</name>
        <dbReference type="ChEBI" id="CHEBI:29105"/>
    </ligand>
</feature>
<dbReference type="Gene3D" id="3.40.1800.20">
    <property type="match status" value="1"/>
</dbReference>
<evidence type="ECO:0000313" key="5">
    <source>
        <dbReference type="EMBL" id="SSX25696.1"/>
    </source>
</evidence>
<feature type="binding site" evidence="1">
    <location>
        <position position="63"/>
    </location>
    <ligand>
        <name>Zn(2+)</name>
        <dbReference type="ChEBI" id="CHEBI:29105"/>
    </ligand>
</feature>
<proteinExistence type="predicted"/>
<dbReference type="Pfam" id="PF07776">
    <property type="entry name" value="zf-AD"/>
    <property type="match status" value="1"/>
</dbReference>
<accession>A0A336M609</accession>
<dbReference type="EMBL" id="UFQS01000609">
    <property type="protein sequence ID" value="SSX05335.1"/>
    <property type="molecule type" value="Genomic_DNA"/>
</dbReference>
<organism evidence="5">
    <name type="scientific">Culicoides sonorensis</name>
    <name type="common">Biting midge</name>
    <dbReference type="NCBI Taxonomy" id="179676"/>
    <lineage>
        <taxon>Eukaryota</taxon>
        <taxon>Metazoa</taxon>
        <taxon>Ecdysozoa</taxon>
        <taxon>Arthropoda</taxon>
        <taxon>Hexapoda</taxon>
        <taxon>Insecta</taxon>
        <taxon>Pterygota</taxon>
        <taxon>Neoptera</taxon>
        <taxon>Endopterygota</taxon>
        <taxon>Diptera</taxon>
        <taxon>Nematocera</taxon>
        <taxon>Chironomoidea</taxon>
        <taxon>Ceratopogonidae</taxon>
        <taxon>Ceratopogoninae</taxon>
        <taxon>Culicoides</taxon>
        <taxon>Monoculicoides</taxon>
    </lineage>
</organism>
<protein>
    <submittedName>
        <fullName evidence="5">CSON012668 protein</fullName>
    </submittedName>
</protein>
<dbReference type="GO" id="GO:0008270">
    <property type="term" value="F:zinc ion binding"/>
    <property type="evidence" value="ECO:0007669"/>
    <property type="project" value="UniProtKB-UniRule"/>
</dbReference>
<keyword evidence="1" id="KW-0862">Zinc</keyword>
<dbReference type="InterPro" id="IPR012934">
    <property type="entry name" value="Znf_AD"/>
</dbReference>
<evidence type="ECO:0000256" key="2">
    <source>
        <dbReference type="SAM" id="MobiDB-lite"/>
    </source>
</evidence>
<dbReference type="GO" id="GO:0005634">
    <property type="term" value="C:nucleus"/>
    <property type="evidence" value="ECO:0007669"/>
    <property type="project" value="InterPro"/>
</dbReference>
<evidence type="ECO:0000256" key="1">
    <source>
        <dbReference type="PROSITE-ProRule" id="PRU01263"/>
    </source>
</evidence>